<dbReference type="GO" id="GO:0008654">
    <property type="term" value="P:phospholipid biosynthetic process"/>
    <property type="evidence" value="ECO:0007669"/>
    <property type="project" value="UniProtKB-UniRule"/>
</dbReference>
<keyword evidence="13" id="KW-0012">Acyltransferase</keyword>
<dbReference type="NCBIfam" id="TIGR00023">
    <property type="entry name" value="glycerol-3-phosphate 1-O-acyltransferase PlsY"/>
    <property type="match status" value="1"/>
</dbReference>
<evidence type="ECO:0000256" key="3">
    <source>
        <dbReference type="ARBA" id="ARBA00022516"/>
    </source>
</evidence>
<dbReference type="EMBL" id="CP025958">
    <property type="protein sequence ID" value="AWM36823.1"/>
    <property type="molecule type" value="Genomic_DNA"/>
</dbReference>
<evidence type="ECO:0000313" key="13">
    <source>
        <dbReference type="EMBL" id="AWM36823.1"/>
    </source>
</evidence>
<comment type="subcellular location">
    <subcellularLocation>
        <location evidence="11">Cell membrane</location>
        <topology evidence="11">Multi-pass membrane protein</topology>
    </subcellularLocation>
    <subcellularLocation>
        <location evidence="1">Membrane</location>
    </subcellularLocation>
</comment>
<feature type="transmembrane region" description="Helical" evidence="11">
    <location>
        <begin position="121"/>
        <end position="145"/>
    </location>
</feature>
<evidence type="ECO:0000313" key="14">
    <source>
        <dbReference type="Proteomes" id="UP000245802"/>
    </source>
</evidence>
<dbReference type="Pfam" id="PF13664">
    <property type="entry name" value="DUF4149"/>
    <property type="match status" value="1"/>
</dbReference>
<dbReference type="RefSeq" id="WP_109570871.1">
    <property type="nucleotide sequence ID" value="NZ_CP025958.1"/>
</dbReference>
<feature type="transmembrane region" description="Helical" evidence="11">
    <location>
        <begin position="228"/>
        <end position="250"/>
    </location>
</feature>
<dbReference type="PANTHER" id="PTHR30309:SF0">
    <property type="entry name" value="GLYCEROL-3-PHOSPHATE ACYLTRANSFERASE-RELATED"/>
    <property type="match status" value="1"/>
</dbReference>
<dbReference type="GO" id="GO:0005886">
    <property type="term" value="C:plasma membrane"/>
    <property type="evidence" value="ECO:0007669"/>
    <property type="project" value="UniProtKB-SubCell"/>
</dbReference>
<keyword evidence="3 11" id="KW-0444">Lipid biosynthesis</keyword>
<evidence type="ECO:0000256" key="8">
    <source>
        <dbReference type="ARBA" id="ARBA00023136"/>
    </source>
</evidence>
<proteinExistence type="inferred from homology"/>
<dbReference type="SMART" id="SM01207">
    <property type="entry name" value="G3P_acyltransf"/>
    <property type="match status" value="1"/>
</dbReference>
<keyword evidence="4 11" id="KW-0808">Transferase</keyword>
<evidence type="ECO:0000256" key="7">
    <source>
        <dbReference type="ARBA" id="ARBA00023098"/>
    </source>
</evidence>
<feature type="transmembrane region" description="Helical" evidence="11">
    <location>
        <begin position="325"/>
        <end position="344"/>
    </location>
</feature>
<dbReference type="PANTHER" id="PTHR30309">
    <property type="entry name" value="INNER MEMBRANE PROTEIN YGIH"/>
    <property type="match status" value="1"/>
</dbReference>
<dbReference type="KEGG" id="gog:C1280_07200"/>
<dbReference type="Pfam" id="PF02660">
    <property type="entry name" value="G3P_acyltransf"/>
    <property type="match status" value="1"/>
</dbReference>
<keyword evidence="8 11" id="KW-0472">Membrane</keyword>
<comment type="caution">
    <text evidence="11">Lacks conserved residue(s) required for the propagation of feature annotation.</text>
</comment>
<evidence type="ECO:0000256" key="9">
    <source>
        <dbReference type="ARBA" id="ARBA00023209"/>
    </source>
</evidence>
<gene>
    <name evidence="11 13" type="primary">plsY</name>
    <name evidence="13" type="ORF">C1280_07200</name>
</gene>
<comment type="function">
    <text evidence="11">Catalyzes the transfer of an acyl group from acyl-phosphate (acyl-PO(4)) to glycerol-3-phosphate (G3P) to form lysophosphatidic acid (LPA). This enzyme utilizes acyl-phosphate as fatty acyl donor, but not acyl-CoA or acyl-ACP.</text>
</comment>
<feature type="transmembrane region" description="Helical" evidence="11">
    <location>
        <begin position="176"/>
        <end position="196"/>
    </location>
</feature>
<evidence type="ECO:0000256" key="6">
    <source>
        <dbReference type="ARBA" id="ARBA00022989"/>
    </source>
</evidence>
<dbReference type="AlphaFoldDB" id="A0A2Z3GSS7"/>
<comment type="catalytic activity">
    <reaction evidence="11">
        <text>an acyl phosphate + sn-glycerol 3-phosphate = a 1-acyl-sn-glycero-3-phosphate + phosphate</text>
        <dbReference type="Rhea" id="RHEA:34075"/>
        <dbReference type="ChEBI" id="CHEBI:43474"/>
        <dbReference type="ChEBI" id="CHEBI:57597"/>
        <dbReference type="ChEBI" id="CHEBI:57970"/>
        <dbReference type="ChEBI" id="CHEBI:59918"/>
        <dbReference type="EC" id="2.3.1.275"/>
    </reaction>
</comment>
<keyword evidence="2 11" id="KW-1003">Cell membrane</keyword>
<evidence type="ECO:0000256" key="4">
    <source>
        <dbReference type="ARBA" id="ARBA00022679"/>
    </source>
</evidence>
<comment type="subunit">
    <text evidence="11">Probably interacts with PlsX.</text>
</comment>
<evidence type="ECO:0000256" key="11">
    <source>
        <dbReference type="HAMAP-Rule" id="MF_01043"/>
    </source>
</evidence>
<dbReference type="Proteomes" id="UP000245802">
    <property type="component" value="Chromosome"/>
</dbReference>
<dbReference type="GO" id="GO:0043772">
    <property type="term" value="F:acyl-phosphate glycerol-3-phosphate acyltransferase activity"/>
    <property type="evidence" value="ECO:0007669"/>
    <property type="project" value="UniProtKB-UniRule"/>
</dbReference>
<feature type="transmembrane region" description="Helical" evidence="11">
    <location>
        <begin position="55"/>
        <end position="82"/>
    </location>
</feature>
<protein>
    <recommendedName>
        <fullName evidence="11">Glycerol-3-phosphate acyltransferase</fullName>
    </recommendedName>
    <alternativeName>
        <fullName evidence="11">Acyl-PO4 G3P acyltransferase</fullName>
    </alternativeName>
    <alternativeName>
        <fullName evidence="11">Acyl-phosphate--glycerol-3-phosphate acyltransferase</fullName>
    </alternativeName>
    <alternativeName>
        <fullName evidence="11">G3P acyltransferase</fullName>
        <shortName evidence="11">GPAT</shortName>
        <ecNumber evidence="11">2.3.1.275</ecNumber>
    </alternativeName>
    <alternativeName>
        <fullName evidence="11">Lysophosphatidic acid synthase</fullName>
        <shortName evidence="11">LPA synthase</shortName>
    </alternativeName>
</protein>
<dbReference type="HAMAP" id="MF_01043">
    <property type="entry name" value="PlsY"/>
    <property type="match status" value="1"/>
</dbReference>
<evidence type="ECO:0000256" key="10">
    <source>
        <dbReference type="ARBA" id="ARBA00023264"/>
    </source>
</evidence>
<keyword evidence="10 11" id="KW-1208">Phospholipid metabolism</keyword>
<keyword evidence="7 11" id="KW-0443">Lipid metabolism</keyword>
<feature type="transmembrane region" description="Helical" evidence="11">
    <location>
        <begin position="299"/>
        <end position="318"/>
    </location>
</feature>
<reference evidence="13 14" key="1">
    <citation type="submission" date="2018-01" db="EMBL/GenBank/DDBJ databases">
        <title>G. obscuriglobus.</title>
        <authorList>
            <person name="Franke J."/>
            <person name="Blomberg W."/>
            <person name="Selmecki A."/>
        </authorList>
    </citation>
    <scope>NUCLEOTIDE SEQUENCE [LARGE SCALE GENOMIC DNA]</scope>
    <source>
        <strain evidence="13 14">DSM 5831</strain>
    </source>
</reference>
<keyword evidence="6 11" id="KW-1133">Transmembrane helix</keyword>
<dbReference type="EC" id="2.3.1.275" evidence="11"/>
<dbReference type="UniPathway" id="UPA00085"/>
<evidence type="ECO:0000256" key="5">
    <source>
        <dbReference type="ARBA" id="ARBA00022692"/>
    </source>
</evidence>
<keyword evidence="5 11" id="KW-0812">Transmembrane</keyword>
<keyword evidence="14" id="KW-1185">Reference proteome</keyword>
<evidence type="ECO:0000259" key="12">
    <source>
        <dbReference type="Pfam" id="PF13664"/>
    </source>
</evidence>
<comment type="pathway">
    <text evidence="11">Lipid metabolism; phospholipid metabolism.</text>
</comment>
<sequence>MSPLAAALAPLTVAYLVGALPFGYLVGRFRGVNLFQAGSGNIGATNAGRVLGRKYGAIVFVLDLLKGAAPVAVAVRLAEALAPGASDAIGGPDVVRVGAAALAFLGHLFPVYLGFRGGKGVATGAGTVFVLVPLAATLAITTWVVVLFASRFVSLASLTAGTVLVLAHLVASRAPFAEPVLPVTLYLIAGTAMVFVKHRANAKRLLAGSENAIGDFPMRQPVLRGLHVLALGLWFGGAAFFNFGAATAIFDSFKEVVNAGPSDRTAYRTIIPADAEQKEKDALASALAGSAVGPVFPRYFAMQTVCAAIALLTALSWFRLGGAHRFRVFVIAFATATVIAGWPISNEVTRLRLERFNPDATIAAAAKAAFVSWHFVSLGLSIVTVGTAGVALALAGRLPSDREGRGV</sequence>
<evidence type="ECO:0000256" key="2">
    <source>
        <dbReference type="ARBA" id="ARBA00022475"/>
    </source>
</evidence>
<evidence type="ECO:0000256" key="1">
    <source>
        <dbReference type="ARBA" id="ARBA00004370"/>
    </source>
</evidence>
<accession>A0A2Z3GSS7</accession>
<keyword evidence="9 11" id="KW-0594">Phospholipid biosynthesis</keyword>
<comment type="similarity">
    <text evidence="11">Belongs to the PlsY family.</text>
</comment>
<name>A0A2Z3GSS7_9BACT</name>
<dbReference type="InterPro" id="IPR003811">
    <property type="entry name" value="G3P_acylTferase_PlsY"/>
</dbReference>
<feature type="transmembrane region" description="Helical" evidence="11">
    <location>
        <begin position="94"/>
        <end position="115"/>
    </location>
</feature>
<dbReference type="OrthoDB" id="9777124at2"/>
<feature type="domain" description="TMEM205-like" evidence="12">
    <location>
        <begin position="282"/>
        <end position="341"/>
    </location>
</feature>
<organism evidence="13 14">
    <name type="scientific">Gemmata obscuriglobus</name>
    <dbReference type="NCBI Taxonomy" id="114"/>
    <lineage>
        <taxon>Bacteria</taxon>
        <taxon>Pseudomonadati</taxon>
        <taxon>Planctomycetota</taxon>
        <taxon>Planctomycetia</taxon>
        <taxon>Gemmatales</taxon>
        <taxon>Gemmataceae</taxon>
        <taxon>Gemmata</taxon>
    </lineage>
</organism>
<feature type="transmembrane region" description="Helical" evidence="11">
    <location>
        <begin position="375"/>
        <end position="395"/>
    </location>
</feature>
<dbReference type="InterPro" id="IPR025423">
    <property type="entry name" value="TMEM205-like"/>
</dbReference>